<dbReference type="OrthoDB" id="7959761at2"/>
<accession>A0A418T415</accession>
<evidence type="ECO:0008006" key="3">
    <source>
        <dbReference type="Google" id="ProtNLM"/>
    </source>
</evidence>
<dbReference type="SUPFAM" id="SSF55729">
    <property type="entry name" value="Acyl-CoA N-acyltransferases (Nat)"/>
    <property type="match status" value="1"/>
</dbReference>
<organism evidence="1 2">
    <name type="scientific">Paracoccus onubensis</name>
    <dbReference type="NCBI Taxonomy" id="1675788"/>
    <lineage>
        <taxon>Bacteria</taxon>
        <taxon>Pseudomonadati</taxon>
        <taxon>Pseudomonadota</taxon>
        <taxon>Alphaproteobacteria</taxon>
        <taxon>Rhodobacterales</taxon>
        <taxon>Paracoccaceae</taxon>
        <taxon>Paracoccus</taxon>
    </lineage>
</organism>
<dbReference type="Proteomes" id="UP000284202">
    <property type="component" value="Unassembled WGS sequence"/>
</dbReference>
<protein>
    <recommendedName>
        <fullName evidence="3">N-acetyltransferase domain-containing protein</fullName>
    </recommendedName>
</protein>
<evidence type="ECO:0000313" key="1">
    <source>
        <dbReference type="EMBL" id="RJE87953.1"/>
    </source>
</evidence>
<reference evidence="2" key="1">
    <citation type="submission" date="2018-09" db="EMBL/GenBank/DDBJ databases">
        <title>Acidovorax cavernicola nov. sp. isolated from Gruta de las Maravillas (Aracena, Spain).</title>
        <authorList>
            <person name="Jurado V."/>
            <person name="Gutierrez-Patricio S."/>
            <person name="Gonzalez-Pimentel J.L."/>
            <person name="Miller A.Z."/>
            <person name="Laiz L."/>
            <person name="Saiz-Jimenez C."/>
        </authorList>
    </citation>
    <scope>NUCLEOTIDE SEQUENCE [LARGE SCALE GENOMIC DNA]</scope>
    <source>
        <strain evidence="2">1011MAR3C25</strain>
    </source>
</reference>
<dbReference type="InterPro" id="IPR016181">
    <property type="entry name" value="Acyl_CoA_acyltransferase"/>
</dbReference>
<dbReference type="RefSeq" id="WP_119745913.1">
    <property type="nucleotide sequence ID" value="NZ_QZCG01000002.1"/>
</dbReference>
<dbReference type="EMBL" id="QZCG01000002">
    <property type="protein sequence ID" value="RJE87953.1"/>
    <property type="molecule type" value="Genomic_DNA"/>
</dbReference>
<dbReference type="AlphaFoldDB" id="A0A418T415"/>
<name>A0A418T415_9RHOB</name>
<sequence>MARIRPAGATDILRVVDMIEALTVAVNGPVAVNRTHTAETVAGLISSHDSAVWVSNGGFIAGVIRCTVISPEPIATELGWYASDGSGLLLLKTFEKWATDKGARLIQMSTGAEGIDLSRLGYRLAERAWVK</sequence>
<keyword evidence="2" id="KW-1185">Reference proteome</keyword>
<proteinExistence type="predicted"/>
<comment type="caution">
    <text evidence="1">The sequence shown here is derived from an EMBL/GenBank/DDBJ whole genome shotgun (WGS) entry which is preliminary data.</text>
</comment>
<gene>
    <name evidence="1" type="ORF">D3P04_03265</name>
</gene>
<evidence type="ECO:0000313" key="2">
    <source>
        <dbReference type="Proteomes" id="UP000284202"/>
    </source>
</evidence>